<sequence length="227" mass="24948">MMSTNLPQQRNIFSGEKMFFQMKTTRTAQPSAPLEERELAYEAARERIFALHETDAKKPVTTKPRNVPVVARRMIAHALGQRISSNLHFHEASPLKSDESGSTEELNQKIEVDCTPNNVGKQSNGLSTQNLALDENRGKVIGQSTGDFTSQVDKKMHNKMLTSPSNKEVCSRSNGRVVGIDSIEKQHHGAAKRMFAHALGLPPSKGDHGGGVLKCNEASKVSNNFGR</sequence>
<comment type="caution">
    <text evidence="2">The sequence shown here is derived from an EMBL/GenBank/DDBJ whole genome shotgun (WGS) entry which is preliminary data.</text>
</comment>
<keyword evidence="3" id="KW-1185">Reference proteome</keyword>
<dbReference type="InterPro" id="IPR024771">
    <property type="entry name" value="SUZ"/>
</dbReference>
<reference evidence="2" key="1">
    <citation type="journal article" date="2023" name="Nat. Commun.">
        <title>Diploid and tetraploid genomes of Acorus and the evolution of monocots.</title>
        <authorList>
            <person name="Ma L."/>
            <person name="Liu K.W."/>
            <person name="Li Z."/>
            <person name="Hsiao Y.Y."/>
            <person name="Qi Y."/>
            <person name="Fu T."/>
            <person name="Tang G.D."/>
            <person name="Zhang D."/>
            <person name="Sun W.H."/>
            <person name="Liu D.K."/>
            <person name="Li Y."/>
            <person name="Chen G.Z."/>
            <person name="Liu X.D."/>
            <person name="Liao X.Y."/>
            <person name="Jiang Y.T."/>
            <person name="Yu X."/>
            <person name="Hao Y."/>
            <person name="Huang J."/>
            <person name="Zhao X.W."/>
            <person name="Ke S."/>
            <person name="Chen Y.Y."/>
            <person name="Wu W.L."/>
            <person name="Hsu J.L."/>
            <person name="Lin Y.F."/>
            <person name="Huang M.D."/>
            <person name="Li C.Y."/>
            <person name="Huang L."/>
            <person name="Wang Z.W."/>
            <person name="Zhao X."/>
            <person name="Zhong W.Y."/>
            <person name="Peng D.H."/>
            <person name="Ahmad S."/>
            <person name="Lan S."/>
            <person name="Zhang J.S."/>
            <person name="Tsai W.C."/>
            <person name="Van de Peer Y."/>
            <person name="Liu Z.J."/>
        </authorList>
    </citation>
    <scope>NUCLEOTIDE SEQUENCE</scope>
    <source>
        <strain evidence="2">CP</strain>
    </source>
</reference>
<gene>
    <name evidence="2" type="ORF">QJS10_CPB17g02244</name>
</gene>
<dbReference type="Proteomes" id="UP001180020">
    <property type="component" value="Unassembled WGS sequence"/>
</dbReference>
<evidence type="ECO:0000313" key="3">
    <source>
        <dbReference type="Proteomes" id="UP001180020"/>
    </source>
</evidence>
<proteinExistence type="predicted"/>
<reference evidence="2" key="2">
    <citation type="submission" date="2023-06" db="EMBL/GenBank/DDBJ databases">
        <authorList>
            <person name="Ma L."/>
            <person name="Liu K.-W."/>
            <person name="Li Z."/>
            <person name="Hsiao Y.-Y."/>
            <person name="Qi Y."/>
            <person name="Fu T."/>
            <person name="Tang G."/>
            <person name="Zhang D."/>
            <person name="Sun W.-H."/>
            <person name="Liu D.-K."/>
            <person name="Li Y."/>
            <person name="Chen G.-Z."/>
            <person name="Liu X.-D."/>
            <person name="Liao X.-Y."/>
            <person name="Jiang Y.-T."/>
            <person name="Yu X."/>
            <person name="Hao Y."/>
            <person name="Huang J."/>
            <person name="Zhao X.-W."/>
            <person name="Ke S."/>
            <person name="Chen Y.-Y."/>
            <person name="Wu W.-L."/>
            <person name="Hsu J.-L."/>
            <person name="Lin Y.-F."/>
            <person name="Huang M.-D."/>
            <person name="Li C.-Y."/>
            <person name="Huang L."/>
            <person name="Wang Z.-W."/>
            <person name="Zhao X."/>
            <person name="Zhong W.-Y."/>
            <person name="Peng D.-H."/>
            <person name="Ahmad S."/>
            <person name="Lan S."/>
            <person name="Zhang J.-S."/>
            <person name="Tsai W.-C."/>
            <person name="Van De Peer Y."/>
            <person name="Liu Z.-J."/>
        </authorList>
    </citation>
    <scope>NUCLEOTIDE SEQUENCE</scope>
    <source>
        <strain evidence="2">CP</strain>
        <tissue evidence="2">Leaves</tissue>
    </source>
</reference>
<accession>A0AAV9CU64</accession>
<protein>
    <recommendedName>
        <fullName evidence="1">SUZ domain-containing protein</fullName>
    </recommendedName>
</protein>
<name>A0AAV9CU64_ACOCL</name>
<evidence type="ECO:0000259" key="1">
    <source>
        <dbReference type="Pfam" id="PF12752"/>
    </source>
</evidence>
<feature type="domain" description="SUZ" evidence="1">
    <location>
        <begin position="32"/>
        <end position="50"/>
    </location>
</feature>
<evidence type="ECO:0000313" key="2">
    <source>
        <dbReference type="EMBL" id="KAK1291949.1"/>
    </source>
</evidence>
<dbReference type="EMBL" id="JAUJYO010000017">
    <property type="protein sequence ID" value="KAK1291949.1"/>
    <property type="molecule type" value="Genomic_DNA"/>
</dbReference>
<dbReference type="AlphaFoldDB" id="A0AAV9CU64"/>
<organism evidence="2 3">
    <name type="scientific">Acorus calamus</name>
    <name type="common">Sweet flag</name>
    <dbReference type="NCBI Taxonomy" id="4465"/>
    <lineage>
        <taxon>Eukaryota</taxon>
        <taxon>Viridiplantae</taxon>
        <taxon>Streptophyta</taxon>
        <taxon>Embryophyta</taxon>
        <taxon>Tracheophyta</taxon>
        <taxon>Spermatophyta</taxon>
        <taxon>Magnoliopsida</taxon>
        <taxon>Liliopsida</taxon>
        <taxon>Acoraceae</taxon>
        <taxon>Acorus</taxon>
    </lineage>
</organism>
<dbReference type="Pfam" id="PF12752">
    <property type="entry name" value="SUZ"/>
    <property type="match status" value="1"/>
</dbReference>